<dbReference type="Proteomes" id="UP000261032">
    <property type="component" value="Unassembled WGS sequence"/>
</dbReference>
<gene>
    <name evidence="1" type="ORF">DXB93_10785</name>
</gene>
<accession>A0A3E3EC33</accession>
<evidence type="ECO:0000313" key="1">
    <source>
        <dbReference type="EMBL" id="RGD84440.1"/>
    </source>
</evidence>
<organism evidence="1 2">
    <name type="scientific">Thomasclavelia ramosa</name>
    <dbReference type="NCBI Taxonomy" id="1547"/>
    <lineage>
        <taxon>Bacteria</taxon>
        <taxon>Bacillati</taxon>
        <taxon>Bacillota</taxon>
        <taxon>Erysipelotrichia</taxon>
        <taxon>Erysipelotrichales</taxon>
        <taxon>Coprobacillaceae</taxon>
        <taxon>Thomasclavelia</taxon>
    </lineage>
</organism>
<dbReference type="EMBL" id="QUSL01000016">
    <property type="protein sequence ID" value="RGD84440.1"/>
    <property type="molecule type" value="Genomic_DNA"/>
</dbReference>
<dbReference type="InterPro" id="IPR025394">
    <property type="entry name" value="DUF4127"/>
</dbReference>
<dbReference type="RefSeq" id="WP_117581678.1">
    <property type="nucleotide sequence ID" value="NZ_QUSL01000016.1"/>
</dbReference>
<reference evidence="1 2" key="1">
    <citation type="submission" date="2018-08" db="EMBL/GenBank/DDBJ databases">
        <title>A genome reference for cultivated species of the human gut microbiota.</title>
        <authorList>
            <person name="Zou Y."/>
            <person name="Xue W."/>
            <person name="Luo G."/>
        </authorList>
    </citation>
    <scope>NUCLEOTIDE SEQUENCE [LARGE SCALE GENOMIC DNA]</scope>
    <source>
        <strain evidence="1 2">OM06-4</strain>
    </source>
</reference>
<proteinExistence type="predicted"/>
<name>A0A3E3EC33_9FIRM</name>
<dbReference type="Pfam" id="PF13552">
    <property type="entry name" value="DUF4127"/>
    <property type="match status" value="1"/>
</dbReference>
<evidence type="ECO:0000313" key="2">
    <source>
        <dbReference type="Proteomes" id="UP000261032"/>
    </source>
</evidence>
<comment type="caution">
    <text evidence="1">The sequence shown here is derived from an EMBL/GenBank/DDBJ whole genome shotgun (WGS) entry which is preliminary data.</text>
</comment>
<protein>
    <submittedName>
        <fullName evidence="1">DUF4127 family protein</fullName>
    </submittedName>
</protein>
<sequence length="496" mass="57801">MKTLFIPLDERPCNYNFPLMIAQSNQQIELVEPDKSFLGHKKKPAQVEYFKQFIDENIEGCDNCIISIDMIVYGGLIPSRLHYLSETDALQRLELIKYLKQLKPQIKIYAYHCIMRAPSYNSSEEEPDYYENYGFALFRRKYLLDLKKRHGLNQKEKDELLGIDIPQEIITDYEQRRLFNTKINLKVIDFLEAGYLDFLVIPQDDSSPYGYTAISQKIVINALKEKRLDQKVTIYPGADEVGLSLLARAYHEYYHLEPKVYPFYASVLGPMIIPKYEDRPMYESLKSHVRVCKAKLVNNPQDADVVLAINSPGKIMQEAFIDKNDLDVTYTSYRYLLAFAEQIQDYINSGYRVALCDSAFSNGGDLQLIEYLDELNILDQLVSYAGWNTNCNSLGTTLSQAFIGQENVINNLCYRLIEDVFYQAIVRKEVVENDLPHKGLSYYDFKDQQTDVENIIKKKLQTNFGHLHLSQRYPFNITKIYMPWKRMFEIGMEIKL</sequence>
<dbReference type="AlphaFoldDB" id="A0A3E3EC33"/>